<reference evidence="2 3" key="1">
    <citation type="submission" date="2018-12" db="EMBL/GenBank/DDBJ databases">
        <authorList>
            <consortium name="Pathogen Informatics"/>
        </authorList>
    </citation>
    <scope>NUCLEOTIDE SEQUENCE [LARGE SCALE GENOMIC DNA]</scope>
    <source>
        <strain evidence="2 3">NCTC11466</strain>
    </source>
</reference>
<gene>
    <name evidence="2" type="ORF">NCTC11466_00165</name>
</gene>
<proteinExistence type="predicted"/>
<keyword evidence="3" id="KW-1185">Reference proteome</keyword>
<dbReference type="GO" id="GO:0008967">
    <property type="term" value="F:phosphoglycolate phosphatase activity"/>
    <property type="evidence" value="ECO:0007669"/>
    <property type="project" value="TreeGrafter"/>
</dbReference>
<dbReference type="EMBL" id="LR134201">
    <property type="protein sequence ID" value="VEB95076.1"/>
    <property type="molecule type" value="Genomic_DNA"/>
</dbReference>
<dbReference type="GO" id="GO:0006281">
    <property type="term" value="P:DNA repair"/>
    <property type="evidence" value="ECO:0007669"/>
    <property type="project" value="TreeGrafter"/>
</dbReference>
<dbReference type="PANTHER" id="PTHR43434:SF3">
    <property type="entry name" value="GMP_IMP NUCLEOTIDASE YRFG"/>
    <property type="match status" value="1"/>
</dbReference>
<keyword evidence="1" id="KW-0479">Metal-binding</keyword>
<dbReference type="Gene3D" id="3.40.50.1000">
    <property type="entry name" value="HAD superfamily/HAD-like"/>
    <property type="match status" value="1"/>
</dbReference>
<evidence type="ECO:0000313" key="3">
    <source>
        <dbReference type="Proteomes" id="UP000274122"/>
    </source>
</evidence>
<dbReference type="NCBIfam" id="TIGR01509">
    <property type="entry name" value="HAD-SF-IA-v3"/>
    <property type="match status" value="1"/>
</dbReference>
<accession>A0A447UWL8</accession>
<dbReference type="SFLD" id="SFLDG01129">
    <property type="entry name" value="C1.5:_HAD__Beta-PGM__Phosphata"/>
    <property type="match status" value="1"/>
</dbReference>
<dbReference type="AlphaFoldDB" id="A0A447UWL8"/>
<dbReference type="GO" id="GO:0046872">
    <property type="term" value="F:metal ion binding"/>
    <property type="evidence" value="ECO:0007669"/>
    <property type="project" value="UniProtKB-KW"/>
</dbReference>
<dbReference type="InterPro" id="IPR050155">
    <property type="entry name" value="HAD-like_hydrolase_sf"/>
</dbReference>
<dbReference type="Pfam" id="PF00702">
    <property type="entry name" value="Hydrolase"/>
    <property type="match status" value="1"/>
</dbReference>
<dbReference type="RefSeq" id="WP_126354264.1">
    <property type="nucleotide sequence ID" value="NZ_LR134201.1"/>
</dbReference>
<dbReference type="InterPro" id="IPR023214">
    <property type="entry name" value="HAD_sf"/>
</dbReference>
<dbReference type="InterPro" id="IPR036412">
    <property type="entry name" value="HAD-like_sf"/>
</dbReference>
<sequence length="223" mass="25190">MSGTIAWQEVDTLLLDMDGTLLDLAFDNHFWKKLVPETLSLQRGMPLQEAHQLISREYHAVQHTLNWYCLDYWSERLGLDIRAMTTEQGPKAALREDTVPFLKAAKASGKRRILLTNAHPHNLAVKLEHTGLNQHLDLLLSTHTFGYPKEDQRLWQAVAEHTGFNAARTVFIDDSEAILDAAAEFGIRYCLGVLNPDSGEAEKTFERHPGLSDYRSLIPSLSV</sequence>
<dbReference type="NCBIfam" id="NF011564">
    <property type="entry name" value="PRK14988.1"/>
    <property type="match status" value="1"/>
</dbReference>
<dbReference type="SUPFAM" id="SSF56784">
    <property type="entry name" value="HAD-like"/>
    <property type="match status" value="1"/>
</dbReference>
<dbReference type="PANTHER" id="PTHR43434">
    <property type="entry name" value="PHOSPHOGLYCOLATE PHOSPHATASE"/>
    <property type="match status" value="1"/>
</dbReference>
<evidence type="ECO:0000256" key="1">
    <source>
        <dbReference type="ARBA" id="ARBA00022723"/>
    </source>
</evidence>
<dbReference type="GO" id="GO:0005829">
    <property type="term" value="C:cytosol"/>
    <property type="evidence" value="ECO:0007669"/>
    <property type="project" value="TreeGrafter"/>
</dbReference>
<dbReference type="KEGG" id="clap:NCTC11466_00165"/>
<protein>
    <submittedName>
        <fullName evidence="2">GMP/IMP nucleotidase</fullName>
    </submittedName>
</protein>
<dbReference type="InterPro" id="IPR006439">
    <property type="entry name" value="HAD-SF_hydro_IA"/>
</dbReference>
<dbReference type="Proteomes" id="UP000274122">
    <property type="component" value="Chromosome"/>
</dbReference>
<name>A0A447UWL8_9ENTR</name>
<dbReference type="CDD" id="cd01427">
    <property type="entry name" value="HAD_like"/>
    <property type="match status" value="1"/>
</dbReference>
<dbReference type="OrthoDB" id="9773910at2"/>
<evidence type="ECO:0000313" key="2">
    <source>
        <dbReference type="EMBL" id="VEB95076.1"/>
    </source>
</evidence>
<organism evidence="2 3">
    <name type="scientific">Cedecea lapagei</name>
    <dbReference type="NCBI Taxonomy" id="158823"/>
    <lineage>
        <taxon>Bacteria</taxon>
        <taxon>Pseudomonadati</taxon>
        <taxon>Pseudomonadota</taxon>
        <taxon>Gammaproteobacteria</taxon>
        <taxon>Enterobacterales</taxon>
        <taxon>Enterobacteriaceae</taxon>
        <taxon>Cedecea</taxon>
    </lineage>
</organism>
<dbReference type="SFLD" id="SFLDS00003">
    <property type="entry name" value="Haloacid_Dehalogenase"/>
    <property type="match status" value="1"/>
</dbReference>